<evidence type="ECO:0000313" key="3">
    <source>
        <dbReference type="Proteomes" id="UP001157974"/>
    </source>
</evidence>
<feature type="region of interest" description="Disordered" evidence="1">
    <location>
        <begin position="74"/>
        <end position="107"/>
    </location>
</feature>
<gene>
    <name evidence="2" type="ORF">NDN08_006686</name>
</gene>
<sequence>MRTCSRVLSQILQDPVARGDAENSSYKQNECAFAKLSADKRSIMLRYTRKARVSAPLVRSYRRNSEHSMSQMLLVPRAASTEQHTFQDRNRPSQRSPPRGFSGSADGNHWCDCDSSRRGHWIGLKGMKNMREDKDNETFLYPEEELSSKSFTIE</sequence>
<organism evidence="2 3">
    <name type="scientific">Rhodosorus marinus</name>
    <dbReference type="NCBI Taxonomy" id="101924"/>
    <lineage>
        <taxon>Eukaryota</taxon>
        <taxon>Rhodophyta</taxon>
        <taxon>Stylonematophyceae</taxon>
        <taxon>Stylonematales</taxon>
        <taxon>Stylonemataceae</taxon>
        <taxon>Rhodosorus</taxon>
    </lineage>
</organism>
<dbReference type="AlphaFoldDB" id="A0AAV8UI97"/>
<evidence type="ECO:0000313" key="2">
    <source>
        <dbReference type="EMBL" id="KAJ8902279.1"/>
    </source>
</evidence>
<proteinExistence type="predicted"/>
<comment type="caution">
    <text evidence="2">The sequence shown here is derived from an EMBL/GenBank/DDBJ whole genome shotgun (WGS) entry which is preliminary data.</text>
</comment>
<evidence type="ECO:0000256" key="1">
    <source>
        <dbReference type="SAM" id="MobiDB-lite"/>
    </source>
</evidence>
<accession>A0AAV8UI97</accession>
<keyword evidence="3" id="KW-1185">Reference proteome</keyword>
<name>A0AAV8UI97_9RHOD</name>
<protein>
    <submittedName>
        <fullName evidence="2">Uncharacterized protein</fullName>
    </submittedName>
</protein>
<dbReference type="Proteomes" id="UP001157974">
    <property type="component" value="Unassembled WGS sequence"/>
</dbReference>
<dbReference type="EMBL" id="JAMWBK010000009">
    <property type="protein sequence ID" value="KAJ8902279.1"/>
    <property type="molecule type" value="Genomic_DNA"/>
</dbReference>
<reference evidence="2 3" key="1">
    <citation type="journal article" date="2023" name="Nat. Commun.">
        <title>Origin of minicircular mitochondrial genomes in red algae.</title>
        <authorList>
            <person name="Lee Y."/>
            <person name="Cho C.H."/>
            <person name="Lee Y.M."/>
            <person name="Park S.I."/>
            <person name="Yang J.H."/>
            <person name="West J.A."/>
            <person name="Bhattacharya D."/>
            <person name="Yoon H.S."/>
        </authorList>
    </citation>
    <scope>NUCLEOTIDE SEQUENCE [LARGE SCALE GENOMIC DNA]</scope>
    <source>
        <strain evidence="2 3">CCMP1338</strain>
        <tissue evidence="2">Whole cell</tissue>
    </source>
</reference>